<evidence type="ECO:0000256" key="2">
    <source>
        <dbReference type="ARBA" id="ARBA00005887"/>
    </source>
</evidence>
<keyword evidence="3" id="KW-0813">Transport</keyword>
<keyword evidence="5 8" id="KW-1133">Transmembrane helix</keyword>
<dbReference type="InterPro" id="IPR024041">
    <property type="entry name" value="NH4_transpt_AmtB-like_dom"/>
</dbReference>
<dbReference type="Pfam" id="PF00909">
    <property type="entry name" value="Ammonium_transp"/>
    <property type="match status" value="1"/>
</dbReference>
<dbReference type="GO" id="GO:0005886">
    <property type="term" value="C:plasma membrane"/>
    <property type="evidence" value="ECO:0007669"/>
    <property type="project" value="TreeGrafter"/>
</dbReference>
<evidence type="ECO:0000313" key="10">
    <source>
        <dbReference type="EMBL" id="CAJ1965781.1"/>
    </source>
</evidence>
<sequence length="522" mass="56311">MEETFTCDTFRNSCDDLDAILSINRYNEQWKDDATWILTSSFVILTMQSGFGLLEIGASTAGNEVNTMLKNVADILFGALAFYCVGFGVAYGEPSNFFMGLGDFFPEGDEVAVESGILYARYLFQLSFAATSATIVSGCIAMRMRFIVYCIFAFYAVVIYSFVAHWVWAPGGWLGDLGFHDFAGGAAVHLHGAVNGFVAILFVGSRRGRFDGSRPESDFEESSPISMLFGLFMLWWGWIGFNCGSTFGIANDKWIVAARAGVNTLNASSAGGIVAMIYTAIRSGGKYVHPSDVVNGILGALVASSPTCATSHGYESLVIGAVGSLIANWVNNTLMKERLHLDDPVGAIGVHLGGGLWGCIAVGLFADASLPGAGIDNSGLFRGGGFELMGKQLIGIAAISAWSLLTMPPFFYIVGVLFSRDWKNPRLGLRHEYDKMDPNVHGCTEDPTDKINEMIRLALALRDQTHIGDKSRVGVLTGMTDVSGSYRHNLSTGNLSATAEEYADSKRQDTVLEEYDSGEISC</sequence>
<evidence type="ECO:0000256" key="1">
    <source>
        <dbReference type="ARBA" id="ARBA00004141"/>
    </source>
</evidence>
<dbReference type="Gene3D" id="1.10.3430.10">
    <property type="entry name" value="Ammonium transporter AmtB like domains"/>
    <property type="match status" value="1"/>
</dbReference>
<reference evidence="10" key="1">
    <citation type="submission" date="2023-08" db="EMBL/GenBank/DDBJ databases">
        <authorList>
            <person name="Audoor S."/>
            <person name="Bilcke G."/>
        </authorList>
    </citation>
    <scope>NUCLEOTIDE SEQUENCE</scope>
</reference>
<evidence type="ECO:0000259" key="9">
    <source>
        <dbReference type="Pfam" id="PF00909"/>
    </source>
</evidence>
<evidence type="ECO:0000313" key="11">
    <source>
        <dbReference type="Proteomes" id="UP001295423"/>
    </source>
</evidence>
<dbReference type="FunFam" id="1.10.3430.10:FF:000008">
    <property type="entry name" value="Ammonium transporter"/>
    <property type="match status" value="1"/>
</dbReference>
<keyword evidence="6 8" id="KW-0472">Membrane</keyword>
<dbReference type="PANTHER" id="PTHR11730:SF58">
    <property type="entry name" value="AMMONIUM TRANSPORTER"/>
    <property type="match status" value="1"/>
</dbReference>
<evidence type="ECO:0000256" key="5">
    <source>
        <dbReference type="ARBA" id="ARBA00022989"/>
    </source>
</evidence>
<protein>
    <recommendedName>
        <fullName evidence="9">Ammonium transporter AmtB-like domain-containing protein</fullName>
    </recommendedName>
</protein>
<dbReference type="EMBL" id="CAKOGP040002225">
    <property type="protein sequence ID" value="CAJ1965781.1"/>
    <property type="molecule type" value="Genomic_DNA"/>
</dbReference>
<feature type="transmembrane region" description="Helical" evidence="8">
    <location>
        <begin position="393"/>
        <end position="418"/>
    </location>
</feature>
<name>A0AAD2G7P5_9STRA</name>
<comment type="similarity">
    <text evidence="2">Belongs to the ammonia transporter channel (TC 1.A.11.2) family.</text>
</comment>
<feature type="transmembrane region" description="Helical" evidence="8">
    <location>
        <begin position="262"/>
        <end position="281"/>
    </location>
</feature>
<evidence type="ECO:0000256" key="8">
    <source>
        <dbReference type="SAM" id="Phobius"/>
    </source>
</evidence>
<evidence type="ECO:0000256" key="3">
    <source>
        <dbReference type="ARBA" id="ARBA00022448"/>
    </source>
</evidence>
<evidence type="ECO:0000256" key="6">
    <source>
        <dbReference type="ARBA" id="ARBA00023136"/>
    </source>
</evidence>
<dbReference type="InterPro" id="IPR018047">
    <property type="entry name" value="Ammonium_transpt_CS"/>
</dbReference>
<gene>
    <name evidence="10" type="ORF">CYCCA115_LOCUS21373</name>
</gene>
<organism evidence="10 11">
    <name type="scientific">Cylindrotheca closterium</name>
    <dbReference type="NCBI Taxonomy" id="2856"/>
    <lineage>
        <taxon>Eukaryota</taxon>
        <taxon>Sar</taxon>
        <taxon>Stramenopiles</taxon>
        <taxon>Ochrophyta</taxon>
        <taxon>Bacillariophyta</taxon>
        <taxon>Bacillariophyceae</taxon>
        <taxon>Bacillariophycidae</taxon>
        <taxon>Bacillariales</taxon>
        <taxon>Bacillariaceae</taxon>
        <taxon>Cylindrotheca</taxon>
    </lineage>
</organism>
<feature type="transmembrane region" description="Helical" evidence="8">
    <location>
        <begin position="225"/>
        <end position="250"/>
    </location>
</feature>
<feature type="transmembrane region" description="Helical" evidence="8">
    <location>
        <begin position="75"/>
        <end position="92"/>
    </location>
</feature>
<evidence type="ECO:0000256" key="7">
    <source>
        <dbReference type="ARBA" id="ARBA00023177"/>
    </source>
</evidence>
<feature type="domain" description="Ammonium transporter AmtB-like" evidence="9">
    <location>
        <begin position="36"/>
        <end position="418"/>
    </location>
</feature>
<dbReference type="SUPFAM" id="SSF111352">
    <property type="entry name" value="Ammonium transporter"/>
    <property type="match status" value="1"/>
</dbReference>
<evidence type="ECO:0000256" key="4">
    <source>
        <dbReference type="ARBA" id="ARBA00022692"/>
    </source>
</evidence>
<proteinExistence type="inferred from homology"/>
<keyword evidence="7" id="KW-0924">Ammonia transport</keyword>
<dbReference type="Proteomes" id="UP001295423">
    <property type="component" value="Unassembled WGS sequence"/>
</dbReference>
<accession>A0AAD2G7P5</accession>
<dbReference type="PROSITE" id="PS01219">
    <property type="entry name" value="AMMONIUM_TRANSP"/>
    <property type="match status" value="1"/>
</dbReference>
<dbReference type="GO" id="GO:0008519">
    <property type="term" value="F:ammonium channel activity"/>
    <property type="evidence" value="ECO:0007669"/>
    <property type="project" value="InterPro"/>
</dbReference>
<keyword evidence="11" id="KW-1185">Reference proteome</keyword>
<comment type="caution">
    <text evidence="10">The sequence shown here is derived from an EMBL/GenBank/DDBJ whole genome shotgun (WGS) entry which is preliminary data.</text>
</comment>
<feature type="transmembrane region" description="Helical" evidence="8">
    <location>
        <begin position="122"/>
        <end position="141"/>
    </location>
</feature>
<feature type="transmembrane region" description="Helical" evidence="8">
    <location>
        <begin position="188"/>
        <end position="204"/>
    </location>
</feature>
<dbReference type="AlphaFoldDB" id="A0AAD2G7P5"/>
<feature type="transmembrane region" description="Helical" evidence="8">
    <location>
        <begin position="146"/>
        <end position="168"/>
    </location>
</feature>
<keyword evidence="4 8" id="KW-0812">Transmembrane</keyword>
<comment type="subcellular location">
    <subcellularLocation>
        <location evidence="1">Membrane</location>
        <topology evidence="1">Multi-pass membrane protein</topology>
    </subcellularLocation>
</comment>
<dbReference type="InterPro" id="IPR029020">
    <property type="entry name" value="Ammonium/urea_transptr"/>
</dbReference>
<feature type="transmembrane region" description="Helical" evidence="8">
    <location>
        <begin position="345"/>
        <end position="366"/>
    </location>
</feature>
<dbReference type="GO" id="GO:0097272">
    <property type="term" value="P:ammonium homeostasis"/>
    <property type="evidence" value="ECO:0007669"/>
    <property type="project" value="TreeGrafter"/>
</dbReference>
<dbReference type="PANTHER" id="PTHR11730">
    <property type="entry name" value="AMMONIUM TRANSPORTER"/>
    <property type="match status" value="1"/>
</dbReference>